<evidence type="ECO:0000313" key="2">
    <source>
        <dbReference type="EMBL" id="MBM6699015.1"/>
    </source>
</evidence>
<evidence type="ECO:0000313" key="3">
    <source>
        <dbReference type="Proteomes" id="UP000718821"/>
    </source>
</evidence>
<comment type="caution">
    <text evidence="2">The sequence shown here is derived from an EMBL/GenBank/DDBJ whole genome shotgun (WGS) entry which is preliminary data.</text>
</comment>
<dbReference type="EMBL" id="JACLYU010000002">
    <property type="protein sequence ID" value="MBM6699015.1"/>
    <property type="molecule type" value="Genomic_DNA"/>
</dbReference>
<gene>
    <name evidence="2" type="ORF">H7U32_01465</name>
</gene>
<feature type="region of interest" description="Disordered" evidence="1">
    <location>
        <begin position="51"/>
        <end position="78"/>
    </location>
</feature>
<protein>
    <submittedName>
        <fullName evidence="2">Uncharacterized protein</fullName>
    </submittedName>
</protein>
<evidence type="ECO:0000256" key="1">
    <source>
        <dbReference type="SAM" id="MobiDB-lite"/>
    </source>
</evidence>
<keyword evidence="3" id="KW-1185">Reference proteome</keyword>
<organism evidence="2 3">
    <name type="scientific">Bifidobacterium pullorum subsp. saeculare</name>
    <dbReference type="NCBI Taxonomy" id="78257"/>
    <lineage>
        <taxon>Bacteria</taxon>
        <taxon>Bacillati</taxon>
        <taxon>Actinomycetota</taxon>
        <taxon>Actinomycetes</taxon>
        <taxon>Bifidobacteriales</taxon>
        <taxon>Bifidobacteriaceae</taxon>
        <taxon>Bifidobacterium</taxon>
    </lineage>
</organism>
<accession>A0A938WWS1</accession>
<dbReference type="Proteomes" id="UP000718821">
    <property type="component" value="Unassembled WGS sequence"/>
</dbReference>
<reference evidence="2" key="2">
    <citation type="journal article" date="2021" name="Sci. Rep.">
        <title>The distribution of antibiotic resistance genes in chicken gut microbiota commensals.</title>
        <authorList>
            <person name="Juricova H."/>
            <person name="Matiasovicova J."/>
            <person name="Kubasova T."/>
            <person name="Cejkova D."/>
            <person name="Rychlik I."/>
        </authorList>
    </citation>
    <scope>NUCLEOTIDE SEQUENCE</scope>
    <source>
        <strain evidence="2">An836</strain>
    </source>
</reference>
<dbReference type="AlphaFoldDB" id="A0A938WWS1"/>
<dbReference type="RefSeq" id="WP_204467419.1">
    <property type="nucleotide sequence ID" value="NZ_JACLYU010000002.1"/>
</dbReference>
<name>A0A938WWS1_9BIFI</name>
<reference evidence="2" key="1">
    <citation type="submission" date="2020-08" db="EMBL/GenBank/DDBJ databases">
        <authorList>
            <person name="Cejkova D."/>
            <person name="Kubasova T."/>
            <person name="Jahodarova E."/>
            <person name="Rychlik I."/>
        </authorList>
    </citation>
    <scope>NUCLEOTIDE SEQUENCE</scope>
    <source>
        <strain evidence="2">An836</strain>
    </source>
</reference>
<sequence length="473" mass="52733">MDGALQQVVSAPVRYVTAREIAERFHGDVPGGMRFSCPYCTRPVTICADGSPDVQGPAMPRSRASVLRNSPDPYSRHSKNDRFAQACPFYRSGAESEQESMVPPVMMFLRREQDGSRRFHLEVGFRSRGRRLAERLDAEQATVTVDGKELPLAALVGDRRKKLRIEMPTFRLADRIIIPEHWRRSVGRIEDGDGLFVFTDEFGGNGGRRVNQGASLHAGYDYYLVMPASTTSALESLFDITEHMGTVTAKDASWQVTKVRVLAQSRRRDRVDGWLVRHGFRLAEFDISAFPVWPPSIRSAGVDEPLFRDAMAVYRAPYLRPDDPTADRVDRHTFLPKEGTVRGRPRDIGLVGFGAQCTPAHDMEASCLFIRPSRYLPWNSVIVGRAYPQGLNLAAPPEDPLEGHSAVAVHDDDTHNDAMEDKEGIPCAVRSDTLMAELQTTRNCGLDVARRRRGCQARYGLPGGVVIARTRKG</sequence>
<proteinExistence type="predicted"/>